<comment type="catalytic activity">
    <reaction evidence="9">
        <text>a uridine in RNA = a pseudouridine in RNA</text>
        <dbReference type="Rhea" id="RHEA:48348"/>
        <dbReference type="Rhea" id="RHEA-COMP:12068"/>
        <dbReference type="Rhea" id="RHEA-COMP:12069"/>
        <dbReference type="ChEBI" id="CHEBI:65314"/>
        <dbReference type="ChEBI" id="CHEBI:65315"/>
    </reaction>
</comment>
<dbReference type="KEGG" id="mthd:A3224_14670"/>
<dbReference type="EMBL" id="JAPHQB010000020">
    <property type="protein sequence ID" value="MCX2802556.1"/>
    <property type="molecule type" value="Genomic_DNA"/>
</dbReference>
<reference evidence="13" key="1">
    <citation type="submission" date="2016-03" db="EMBL/GenBank/DDBJ databases">
        <authorList>
            <person name="Lee Y.-S."/>
            <person name="Choi Y.-L."/>
        </authorList>
    </citation>
    <scope>NUCLEOTIDE SEQUENCE [LARGE SCALE GENOMIC DNA]</scope>
    <source>
        <strain evidence="13">DAU221</strain>
    </source>
</reference>
<comment type="similarity">
    <text evidence="1 9">Belongs to the pseudouridine synthase RluA family.</text>
</comment>
<keyword evidence="4 9" id="KW-0413">Isomerase</keyword>
<dbReference type="RefSeq" id="WP_067156297.1">
    <property type="nucleotide sequence ID" value="NZ_CP014864.1"/>
</dbReference>
<reference evidence="12" key="3">
    <citation type="submission" date="2022-11" db="EMBL/GenBank/DDBJ databases">
        <title>Chitin-degrading and fungicidal potential of chitinolytic bacterial strains from marine environment of the Pacific Ocean regions.</title>
        <authorList>
            <person name="Pentekhina I."/>
            <person name="Nedashkovskaya O."/>
            <person name="Seitkalieva A."/>
            <person name="Podvolotskaya A."/>
            <person name="Tekutyeva L."/>
            <person name="Balabanova L."/>
        </authorList>
    </citation>
    <scope>NUCLEOTIDE SEQUENCE</scope>
    <source>
        <strain evidence="12">KMM 6838</strain>
    </source>
</reference>
<dbReference type="OrthoDB" id="9807829at2"/>
<keyword evidence="3" id="KW-0819">tRNA processing</keyword>
<keyword evidence="13" id="KW-1185">Reference proteome</keyword>
<dbReference type="Gene3D" id="3.30.2350.10">
    <property type="entry name" value="Pseudouridine synthase"/>
    <property type="match status" value="1"/>
</dbReference>
<evidence type="ECO:0000313" key="11">
    <source>
        <dbReference type="EMBL" id="AMX03661.1"/>
    </source>
</evidence>
<dbReference type="GO" id="GO:0003723">
    <property type="term" value="F:RNA binding"/>
    <property type="evidence" value="ECO:0007669"/>
    <property type="project" value="InterPro"/>
</dbReference>
<feature type="domain" description="Pseudouridine synthase RsuA/RluA-like" evidence="10">
    <location>
        <begin position="21"/>
        <end position="167"/>
    </location>
</feature>
<sequence>MRAYRPPAEPFLSVVYEDEALLVLDKPSGLLSVPGRDPAHRDSLASRAQARYPGALTVHRLDMDTSGLVVMARNPQAHRKLSAQFQNRQVEKVYCAKVWGELADNSGEIDLPLICDWPNRPRQKVDFELGKPSLTRWEKISACAGFSLVCLRPVTGRSHQLRVHLQAIDHPILGDPFYAHPQARTAAPRLLLHATELAFTHPESGEQLRFSSAPETQFF</sequence>
<evidence type="ECO:0000259" key="10">
    <source>
        <dbReference type="Pfam" id="PF00849"/>
    </source>
</evidence>
<evidence type="ECO:0000256" key="9">
    <source>
        <dbReference type="RuleBase" id="RU362028"/>
    </source>
</evidence>
<dbReference type="AlphaFoldDB" id="A0A143HQ79"/>
<dbReference type="GO" id="GO:0160142">
    <property type="term" value="F:23S rRNA pseudouridine(746) synthase activity"/>
    <property type="evidence" value="ECO:0007669"/>
    <property type="project" value="UniProtKB-EC"/>
</dbReference>
<evidence type="ECO:0000256" key="6">
    <source>
        <dbReference type="ARBA" id="ARBA00036916"/>
    </source>
</evidence>
<organism evidence="11 13">
    <name type="scientific">Microbulbifer thermotolerans</name>
    <dbReference type="NCBI Taxonomy" id="252514"/>
    <lineage>
        <taxon>Bacteria</taxon>
        <taxon>Pseudomonadati</taxon>
        <taxon>Pseudomonadota</taxon>
        <taxon>Gammaproteobacteria</taxon>
        <taxon>Cellvibrionales</taxon>
        <taxon>Microbulbiferaceae</taxon>
        <taxon>Microbulbifer</taxon>
    </lineage>
</organism>
<protein>
    <recommendedName>
        <fullName evidence="9">Pseudouridine synthase</fullName>
        <ecNumber evidence="9">5.4.99.-</ecNumber>
    </recommendedName>
</protein>
<evidence type="ECO:0000256" key="3">
    <source>
        <dbReference type="ARBA" id="ARBA00022694"/>
    </source>
</evidence>
<evidence type="ECO:0000256" key="4">
    <source>
        <dbReference type="ARBA" id="ARBA00023235"/>
    </source>
</evidence>
<dbReference type="GO" id="GO:0000455">
    <property type="term" value="P:enzyme-directed rRNA pseudouridine synthesis"/>
    <property type="evidence" value="ECO:0007669"/>
    <property type="project" value="TreeGrafter"/>
</dbReference>
<dbReference type="GO" id="GO:0008033">
    <property type="term" value="P:tRNA processing"/>
    <property type="evidence" value="ECO:0007669"/>
    <property type="project" value="UniProtKB-KW"/>
</dbReference>
<evidence type="ECO:0000313" key="12">
    <source>
        <dbReference type="EMBL" id="MCX2802556.1"/>
    </source>
</evidence>
<evidence type="ECO:0000256" key="5">
    <source>
        <dbReference type="ARBA" id="ARBA00036184"/>
    </source>
</evidence>
<dbReference type="SUPFAM" id="SSF55120">
    <property type="entry name" value="Pseudouridine synthase"/>
    <property type="match status" value="1"/>
</dbReference>
<evidence type="ECO:0000256" key="8">
    <source>
        <dbReference type="PIRSR" id="PIRSR606225-1"/>
    </source>
</evidence>
<dbReference type="PANTHER" id="PTHR21600:SF91">
    <property type="entry name" value="DUAL-SPECIFICITY RNA PSEUDOURIDINE SYNTHASE RLUA"/>
    <property type="match status" value="1"/>
</dbReference>
<evidence type="ECO:0000313" key="13">
    <source>
        <dbReference type="Proteomes" id="UP000076077"/>
    </source>
</evidence>
<feature type="active site" evidence="8">
    <location>
        <position position="62"/>
    </location>
</feature>
<keyword evidence="2" id="KW-0698">rRNA processing</keyword>
<evidence type="ECO:0000256" key="1">
    <source>
        <dbReference type="ARBA" id="ARBA00010876"/>
    </source>
</evidence>
<reference evidence="11" key="2">
    <citation type="submission" date="2016-03" db="EMBL/GenBank/DDBJ databases">
        <authorList>
            <person name="Ploux O."/>
        </authorList>
    </citation>
    <scope>NUCLEOTIDE SEQUENCE [LARGE SCALE GENOMIC DNA]</scope>
    <source>
        <strain evidence="11">DAU221</strain>
    </source>
</reference>
<dbReference type="EC" id="5.4.99.-" evidence="9"/>
<dbReference type="Proteomes" id="UP000076077">
    <property type="component" value="Chromosome"/>
</dbReference>
<accession>A0A143HQ79</accession>
<dbReference type="NCBIfam" id="TIGR00005">
    <property type="entry name" value="rluA_subfam"/>
    <property type="match status" value="1"/>
</dbReference>
<dbReference type="STRING" id="252514.A3224_14670"/>
<comment type="function">
    <text evidence="9">Responsible for synthesis of pseudouridine from uracil.</text>
</comment>
<gene>
    <name evidence="11" type="ORF">A3224_14670</name>
    <name evidence="12" type="ORF">OQJ68_12240</name>
</gene>
<dbReference type="InterPro" id="IPR050188">
    <property type="entry name" value="RluA_PseudoU_synthase"/>
</dbReference>
<evidence type="ECO:0000256" key="2">
    <source>
        <dbReference type="ARBA" id="ARBA00022552"/>
    </source>
</evidence>
<dbReference type="PROSITE" id="PS01129">
    <property type="entry name" value="PSI_RLU"/>
    <property type="match status" value="1"/>
</dbReference>
<dbReference type="GeneID" id="76609276"/>
<comment type="function">
    <text evidence="7">Dual specificity enzyme that catalyzes the synthesis of pseudouridine from uracil-746 in 23S ribosomal RNA and from uracil-32 in the anticodon stem and loop of transfer RNAs.</text>
</comment>
<dbReference type="InterPro" id="IPR006225">
    <property type="entry name" value="PsdUridine_synth_RluC/D"/>
</dbReference>
<dbReference type="Pfam" id="PF00849">
    <property type="entry name" value="PseudoU_synth_2"/>
    <property type="match status" value="1"/>
</dbReference>
<name>A0A143HQ79_MICTH</name>
<dbReference type="EMBL" id="CP014864">
    <property type="protein sequence ID" value="AMX03661.1"/>
    <property type="molecule type" value="Genomic_DNA"/>
</dbReference>
<dbReference type="PANTHER" id="PTHR21600">
    <property type="entry name" value="MITOCHONDRIAL RNA PSEUDOURIDINE SYNTHASE"/>
    <property type="match status" value="1"/>
</dbReference>
<evidence type="ECO:0000256" key="7">
    <source>
        <dbReference type="ARBA" id="ARBA00037305"/>
    </source>
</evidence>
<dbReference type="Proteomes" id="UP001209730">
    <property type="component" value="Unassembled WGS sequence"/>
</dbReference>
<dbReference type="InterPro" id="IPR006145">
    <property type="entry name" value="PsdUridine_synth_RsuA/RluA"/>
</dbReference>
<comment type="catalytic activity">
    <reaction evidence="6">
        <text>uridine(746) in 23S rRNA = pseudouridine(746) in 23S rRNA</text>
        <dbReference type="Rhea" id="RHEA:42548"/>
        <dbReference type="Rhea" id="RHEA-COMP:10109"/>
        <dbReference type="Rhea" id="RHEA-COMP:10110"/>
        <dbReference type="ChEBI" id="CHEBI:65314"/>
        <dbReference type="ChEBI" id="CHEBI:65315"/>
        <dbReference type="EC" id="5.4.99.29"/>
    </reaction>
</comment>
<dbReference type="InterPro" id="IPR006224">
    <property type="entry name" value="PsdUridine_synth_RluA-like_CS"/>
</dbReference>
<comment type="catalytic activity">
    <reaction evidence="5">
        <text>uridine(32) in tRNA = pseudouridine(32) in tRNA</text>
        <dbReference type="Rhea" id="RHEA:42544"/>
        <dbReference type="Rhea" id="RHEA-COMP:10107"/>
        <dbReference type="Rhea" id="RHEA-COMP:10108"/>
        <dbReference type="ChEBI" id="CHEBI:65314"/>
        <dbReference type="ChEBI" id="CHEBI:65315"/>
        <dbReference type="EC" id="5.4.99.28"/>
    </reaction>
</comment>
<dbReference type="InterPro" id="IPR020103">
    <property type="entry name" value="PsdUridine_synth_cat_dom_sf"/>
</dbReference>
<dbReference type="CDD" id="cd02869">
    <property type="entry name" value="PseudoU_synth_RluA_like"/>
    <property type="match status" value="1"/>
</dbReference>
<proteinExistence type="inferred from homology"/>
<dbReference type="GO" id="GO:0160151">
    <property type="term" value="F:tRNA pseudouridine(32) synthase activity"/>
    <property type="evidence" value="ECO:0007669"/>
    <property type="project" value="UniProtKB-EC"/>
</dbReference>